<evidence type="ECO:0000313" key="1">
    <source>
        <dbReference type="EMBL" id="JAD69817.1"/>
    </source>
</evidence>
<dbReference type="EMBL" id="GBRH01228078">
    <property type="protein sequence ID" value="JAD69817.1"/>
    <property type="molecule type" value="Transcribed_RNA"/>
</dbReference>
<name>A0A0A9CE72_ARUDO</name>
<sequence>MHYYLCSHLQNQKRPDIVLGQKKNIKNELSQKFC</sequence>
<dbReference type="AlphaFoldDB" id="A0A0A9CE72"/>
<reference evidence="1" key="1">
    <citation type="submission" date="2014-09" db="EMBL/GenBank/DDBJ databases">
        <authorList>
            <person name="Magalhaes I.L.F."/>
            <person name="Oliveira U."/>
            <person name="Santos F.R."/>
            <person name="Vidigal T.H.D.A."/>
            <person name="Brescovit A.D."/>
            <person name="Santos A.J."/>
        </authorList>
    </citation>
    <scope>NUCLEOTIDE SEQUENCE</scope>
    <source>
        <tissue evidence="1">Shoot tissue taken approximately 20 cm above the soil surface</tissue>
    </source>
</reference>
<accession>A0A0A9CE72</accession>
<protein>
    <submittedName>
        <fullName evidence="1">Uncharacterized protein</fullName>
    </submittedName>
</protein>
<proteinExistence type="predicted"/>
<reference evidence="1" key="2">
    <citation type="journal article" date="2015" name="Data Brief">
        <title>Shoot transcriptome of the giant reed, Arundo donax.</title>
        <authorList>
            <person name="Barrero R.A."/>
            <person name="Guerrero F.D."/>
            <person name="Moolhuijzen P."/>
            <person name="Goolsby J.A."/>
            <person name="Tidwell J."/>
            <person name="Bellgard S.E."/>
            <person name="Bellgard M.I."/>
        </authorList>
    </citation>
    <scope>NUCLEOTIDE SEQUENCE</scope>
    <source>
        <tissue evidence="1">Shoot tissue taken approximately 20 cm above the soil surface</tissue>
    </source>
</reference>
<organism evidence="1">
    <name type="scientific">Arundo donax</name>
    <name type="common">Giant reed</name>
    <name type="synonym">Donax arundinaceus</name>
    <dbReference type="NCBI Taxonomy" id="35708"/>
    <lineage>
        <taxon>Eukaryota</taxon>
        <taxon>Viridiplantae</taxon>
        <taxon>Streptophyta</taxon>
        <taxon>Embryophyta</taxon>
        <taxon>Tracheophyta</taxon>
        <taxon>Spermatophyta</taxon>
        <taxon>Magnoliopsida</taxon>
        <taxon>Liliopsida</taxon>
        <taxon>Poales</taxon>
        <taxon>Poaceae</taxon>
        <taxon>PACMAD clade</taxon>
        <taxon>Arundinoideae</taxon>
        <taxon>Arundineae</taxon>
        <taxon>Arundo</taxon>
    </lineage>
</organism>